<dbReference type="KEGG" id="seds:AAY24_02500"/>
<dbReference type="InterPro" id="IPR006015">
    <property type="entry name" value="Universal_stress_UspA"/>
</dbReference>
<evidence type="ECO:0000256" key="1">
    <source>
        <dbReference type="ARBA" id="ARBA00008791"/>
    </source>
</evidence>
<accession>A0A0F7JUW0</accession>
<gene>
    <name evidence="3" type="ORF">AAY24_02500</name>
</gene>
<reference evidence="3 4" key="1">
    <citation type="journal article" date="2015" name="Genome Announc.">
        <title>Complete Genome Sequence of Sedimenticola thiotaurini Strain SIP-G1, a Polyphosphate- and Polyhydroxyalkanoate-Accumulating Sulfur-Oxidizing Gammaproteobacterium Isolated from Salt Marsh Sediments.</title>
        <authorList>
            <person name="Flood B.E."/>
            <person name="Jones D.S."/>
            <person name="Bailey J.V."/>
        </authorList>
    </citation>
    <scope>NUCLEOTIDE SEQUENCE [LARGE SCALE GENOMIC DNA]</scope>
    <source>
        <strain evidence="3 4">SIP-G1</strain>
    </source>
</reference>
<evidence type="ECO:0000259" key="2">
    <source>
        <dbReference type="Pfam" id="PF00582"/>
    </source>
</evidence>
<sequence length="277" mass="30488">MPLKDILVHADSSAKSEKRFKLGLKLAKRHGATLFCLYTQVMPLSLGLSNNKDKRRKLHDKAAQEIFAKYQKLADKAEVELVTEVSKLPNSEDDVTKQLIHAAQHMDLTIISQYHHKTAAGILPPDLAEQLVLQSGRPALIVPYAGDFKDVGKRVLVAWNTGRESVRAVNDAIPLIQNANKVNVIAINPNQGKKRHGENPAEDITQHLVRHGIKATSEHLTTKDVDPANMLLSCAADESADLLVMGAYGHHRLQELILGGVTRAMLKNMAIPVLMAH</sequence>
<keyword evidence="4" id="KW-1185">Reference proteome</keyword>
<evidence type="ECO:0000313" key="4">
    <source>
        <dbReference type="Proteomes" id="UP000034410"/>
    </source>
</evidence>
<dbReference type="PRINTS" id="PR01438">
    <property type="entry name" value="UNVRSLSTRESS"/>
</dbReference>
<organism evidence="3 4">
    <name type="scientific">Sedimenticola thiotaurini</name>
    <dbReference type="NCBI Taxonomy" id="1543721"/>
    <lineage>
        <taxon>Bacteria</taxon>
        <taxon>Pseudomonadati</taxon>
        <taxon>Pseudomonadota</taxon>
        <taxon>Gammaproteobacteria</taxon>
        <taxon>Chromatiales</taxon>
        <taxon>Sedimenticolaceae</taxon>
        <taxon>Sedimenticola</taxon>
    </lineage>
</organism>
<dbReference type="OrthoDB" id="9804721at2"/>
<name>A0A0F7JUW0_9GAMM</name>
<feature type="domain" description="UspA" evidence="2">
    <location>
        <begin position="153"/>
        <end position="276"/>
    </location>
</feature>
<dbReference type="RefSeq" id="WP_046858341.1">
    <property type="nucleotide sequence ID" value="NZ_CP011412.1"/>
</dbReference>
<dbReference type="AlphaFoldDB" id="A0A0F7JUW0"/>
<dbReference type="EMBL" id="CP011412">
    <property type="protein sequence ID" value="AKH19402.1"/>
    <property type="molecule type" value="Genomic_DNA"/>
</dbReference>
<dbReference type="Gene3D" id="3.40.50.12370">
    <property type="match status" value="1"/>
</dbReference>
<dbReference type="PANTHER" id="PTHR46268:SF15">
    <property type="entry name" value="UNIVERSAL STRESS PROTEIN HP_0031"/>
    <property type="match status" value="1"/>
</dbReference>
<feature type="domain" description="UspA" evidence="2">
    <location>
        <begin position="4"/>
        <end position="143"/>
    </location>
</feature>
<dbReference type="InterPro" id="IPR006016">
    <property type="entry name" value="UspA"/>
</dbReference>
<protein>
    <recommendedName>
        <fullName evidence="2">UspA domain-containing protein</fullName>
    </recommendedName>
</protein>
<proteinExistence type="inferred from homology"/>
<evidence type="ECO:0000313" key="3">
    <source>
        <dbReference type="EMBL" id="AKH19402.1"/>
    </source>
</evidence>
<dbReference type="Pfam" id="PF00582">
    <property type="entry name" value="Usp"/>
    <property type="match status" value="2"/>
</dbReference>
<dbReference type="CDD" id="cd00293">
    <property type="entry name" value="USP-like"/>
    <property type="match status" value="2"/>
</dbReference>
<dbReference type="Proteomes" id="UP000034410">
    <property type="component" value="Chromosome"/>
</dbReference>
<dbReference type="SUPFAM" id="SSF52402">
    <property type="entry name" value="Adenine nucleotide alpha hydrolases-like"/>
    <property type="match status" value="2"/>
</dbReference>
<dbReference type="PANTHER" id="PTHR46268">
    <property type="entry name" value="STRESS RESPONSE PROTEIN NHAX"/>
    <property type="match status" value="1"/>
</dbReference>
<comment type="similarity">
    <text evidence="1">Belongs to the universal stress protein A family.</text>
</comment>